<dbReference type="EMBL" id="JAPFFF010000064">
    <property type="protein sequence ID" value="KAK8836688.1"/>
    <property type="molecule type" value="Genomic_DNA"/>
</dbReference>
<gene>
    <name evidence="1" type="ORF">M9Y10_037625</name>
</gene>
<name>A0ABR2GSU3_9EUKA</name>
<dbReference type="SUPFAM" id="SSF52058">
    <property type="entry name" value="L domain-like"/>
    <property type="match status" value="1"/>
</dbReference>
<proteinExistence type="predicted"/>
<dbReference type="Proteomes" id="UP001470230">
    <property type="component" value="Unassembled WGS sequence"/>
</dbReference>
<sequence length="120" mass="14243">MKNTTIQEREFDKCNDIFDITIPPANKIIFPYSFFFCRHLRIVNIPSSVTEIKKYAFAYCLELYSISFPDCLLNIEEKAFYQSRYIRIVKIHNSMNEKGKLAIANYFKSSTYVSCKLEFY</sequence>
<dbReference type="Gene3D" id="3.80.10.10">
    <property type="entry name" value="Ribonuclease Inhibitor"/>
    <property type="match status" value="1"/>
</dbReference>
<reference evidence="1 2" key="1">
    <citation type="submission" date="2024-04" db="EMBL/GenBank/DDBJ databases">
        <title>Tritrichomonas musculus Genome.</title>
        <authorList>
            <person name="Alves-Ferreira E."/>
            <person name="Grigg M."/>
            <person name="Lorenzi H."/>
            <person name="Galac M."/>
        </authorList>
    </citation>
    <scope>NUCLEOTIDE SEQUENCE [LARGE SCALE GENOMIC DNA]</scope>
    <source>
        <strain evidence="1 2">EAF2021</strain>
    </source>
</reference>
<dbReference type="Pfam" id="PF13306">
    <property type="entry name" value="LRR_5"/>
    <property type="match status" value="1"/>
</dbReference>
<organism evidence="1 2">
    <name type="scientific">Tritrichomonas musculus</name>
    <dbReference type="NCBI Taxonomy" id="1915356"/>
    <lineage>
        <taxon>Eukaryota</taxon>
        <taxon>Metamonada</taxon>
        <taxon>Parabasalia</taxon>
        <taxon>Tritrichomonadida</taxon>
        <taxon>Tritrichomonadidae</taxon>
        <taxon>Tritrichomonas</taxon>
    </lineage>
</organism>
<evidence type="ECO:0000313" key="1">
    <source>
        <dbReference type="EMBL" id="KAK8836688.1"/>
    </source>
</evidence>
<protein>
    <submittedName>
        <fullName evidence="1">Uncharacterized protein</fullName>
    </submittedName>
</protein>
<comment type="caution">
    <text evidence="1">The sequence shown here is derived from an EMBL/GenBank/DDBJ whole genome shotgun (WGS) entry which is preliminary data.</text>
</comment>
<accession>A0ABR2GSU3</accession>
<keyword evidence="2" id="KW-1185">Reference proteome</keyword>
<evidence type="ECO:0000313" key="2">
    <source>
        <dbReference type="Proteomes" id="UP001470230"/>
    </source>
</evidence>
<dbReference type="InterPro" id="IPR032675">
    <property type="entry name" value="LRR_dom_sf"/>
</dbReference>
<dbReference type="InterPro" id="IPR026906">
    <property type="entry name" value="LRR_5"/>
</dbReference>